<feature type="region of interest" description="Disordered" evidence="2">
    <location>
        <begin position="53"/>
        <end position="163"/>
    </location>
</feature>
<dbReference type="AlphaFoldDB" id="A0A0P1GDS7"/>
<feature type="compositionally biased region" description="Acidic residues" evidence="2">
    <location>
        <begin position="123"/>
        <end position="145"/>
    </location>
</feature>
<keyword evidence="5" id="KW-1185">Reference proteome</keyword>
<dbReference type="Proteomes" id="UP000054935">
    <property type="component" value="Unassembled WGS sequence"/>
</dbReference>
<evidence type="ECO:0008006" key="6">
    <source>
        <dbReference type="Google" id="ProtNLM"/>
    </source>
</evidence>
<dbReference type="OrthoDB" id="7659420at2"/>
<accession>A0A0P1GDS7</accession>
<reference evidence="4 5" key="1">
    <citation type="submission" date="2015-09" db="EMBL/GenBank/DDBJ databases">
        <authorList>
            <consortium name="Swine Surveillance"/>
        </authorList>
    </citation>
    <scope>NUCLEOTIDE SEQUENCE [LARGE SCALE GENOMIC DNA]</scope>
    <source>
        <strain evidence="4 5">CECT 7648</strain>
    </source>
</reference>
<dbReference type="EMBL" id="CYSE01000004">
    <property type="protein sequence ID" value="CUH79496.1"/>
    <property type="molecule type" value="Genomic_DNA"/>
</dbReference>
<dbReference type="Gene3D" id="1.10.287.1490">
    <property type="match status" value="1"/>
</dbReference>
<evidence type="ECO:0000256" key="1">
    <source>
        <dbReference type="SAM" id="Coils"/>
    </source>
</evidence>
<evidence type="ECO:0000313" key="5">
    <source>
        <dbReference type="Proteomes" id="UP000054935"/>
    </source>
</evidence>
<sequence>MAKRRQGKPANRTVKVDQTAEDSVAPEQNDTVAGAAEADTVAGAAEADTVAGAAEVKATPDADEAKVDGAETAEDTTPAQHNDTVEGASEVEATPDADDVKAEEAVEPAADAPAEEASLGDDTAPEADLPDDSAEPASSEAEDTLAADTTPEPEPTPEPAPTVVQEKVIERKGGFVPMLLGGVVAAAVGFGASQYGFMAGGDDTFEADTSAALSDQSAQLTALSDRIDAAQAAAEGIDLSGLETSVATITDQLSGFDATLTDMGDQLAAMDSRMTALEKQPLAEAVSPEAIAAYERELEDLRTAIAAQREAVAQQQAEMEAMAEQALAAQANAQDQASLAASRSALADLTARMQAGKAYAEPLGTLTANGVSVPAAISDYAGEGIPSLTALATDFPDVARAALRASRDALPAAEGDGGLGSFLQKQLGARSTTPREGDDPDAVLSRAEAAVKSGDLDAALTELAALPPEGQAELADWTARAEARRDALAAAATLATELNQQ</sequence>
<keyword evidence="3" id="KW-0812">Transmembrane</keyword>
<feature type="coiled-coil region" evidence="1">
    <location>
        <begin position="291"/>
        <end position="332"/>
    </location>
</feature>
<gene>
    <name evidence="4" type="ORF">TRN7648_02503</name>
</gene>
<proteinExistence type="predicted"/>
<name>A0A0P1GDS7_9RHOB</name>
<feature type="compositionally biased region" description="Basic and acidic residues" evidence="2">
    <location>
        <begin position="58"/>
        <end position="69"/>
    </location>
</feature>
<keyword evidence="1" id="KW-0175">Coiled coil</keyword>
<dbReference type="STRING" id="441103.TRN7648_02503"/>
<protein>
    <recommendedName>
        <fullName evidence="6">Mitochondrial inner membrane protein</fullName>
    </recommendedName>
</protein>
<evidence type="ECO:0000313" key="4">
    <source>
        <dbReference type="EMBL" id="CUH79496.1"/>
    </source>
</evidence>
<feature type="transmembrane region" description="Helical" evidence="3">
    <location>
        <begin position="175"/>
        <end position="197"/>
    </location>
</feature>
<keyword evidence="3" id="KW-0472">Membrane</keyword>
<dbReference type="RefSeq" id="WP_144435238.1">
    <property type="nucleotide sequence ID" value="NZ_CYSE01000004.1"/>
</dbReference>
<feature type="compositionally biased region" description="Low complexity" evidence="2">
    <location>
        <begin position="107"/>
        <end position="117"/>
    </location>
</feature>
<feature type="region of interest" description="Disordered" evidence="2">
    <location>
        <begin position="1"/>
        <end position="31"/>
    </location>
</feature>
<keyword evidence="3" id="KW-1133">Transmembrane helix</keyword>
<organism evidence="4 5">
    <name type="scientific">Tropicibacter naphthalenivorans</name>
    <dbReference type="NCBI Taxonomy" id="441103"/>
    <lineage>
        <taxon>Bacteria</taxon>
        <taxon>Pseudomonadati</taxon>
        <taxon>Pseudomonadota</taxon>
        <taxon>Alphaproteobacteria</taxon>
        <taxon>Rhodobacterales</taxon>
        <taxon>Roseobacteraceae</taxon>
        <taxon>Tropicibacter</taxon>
    </lineage>
</organism>
<evidence type="ECO:0000256" key="3">
    <source>
        <dbReference type="SAM" id="Phobius"/>
    </source>
</evidence>
<evidence type="ECO:0000256" key="2">
    <source>
        <dbReference type="SAM" id="MobiDB-lite"/>
    </source>
</evidence>